<dbReference type="PROSITE" id="PS51259">
    <property type="entry name" value="MHD2"/>
    <property type="match status" value="1"/>
</dbReference>
<accession>A0ABM0M6L6</accession>
<evidence type="ECO:0000256" key="3">
    <source>
        <dbReference type="ARBA" id="ARBA00004603"/>
    </source>
</evidence>
<evidence type="ECO:0000313" key="12">
    <source>
        <dbReference type="RefSeq" id="XP_006815657.1"/>
    </source>
</evidence>
<dbReference type="GeneID" id="102801357"/>
<comment type="subcellular location">
    <subcellularLocation>
        <location evidence="2">Cytoplasm</location>
    </subcellularLocation>
    <subcellularLocation>
        <location evidence="3">Late endosome</location>
    </subcellularLocation>
    <subcellularLocation>
        <location evidence="1">Recycling endosome</location>
    </subcellularLocation>
</comment>
<dbReference type="Proteomes" id="UP000694865">
    <property type="component" value="Unplaced"/>
</dbReference>
<organism evidence="11 12">
    <name type="scientific">Saccoglossus kowalevskii</name>
    <name type="common">Acorn worm</name>
    <dbReference type="NCBI Taxonomy" id="10224"/>
    <lineage>
        <taxon>Eukaryota</taxon>
        <taxon>Metazoa</taxon>
        <taxon>Hemichordata</taxon>
        <taxon>Enteropneusta</taxon>
        <taxon>Harrimaniidae</taxon>
        <taxon>Saccoglossus</taxon>
    </lineage>
</organism>
<dbReference type="Pfam" id="PF00168">
    <property type="entry name" value="C2"/>
    <property type="match status" value="1"/>
</dbReference>
<dbReference type="InterPro" id="IPR014770">
    <property type="entry name" value="Munc13_1"/>
</dbReference>
<dbReference type="PANTHER" id="PTHR45999">
    <property type="entry name" value="UNC-13-4A, ISOFORM B"/>
    <property type="match status" value="1"/>
</dbReference>
<evidence type="ECO:0000259" key="10">
    <source>
        <dbReference type="PROSITE" id="PS51259"/>
    </source>
</evidence>
<keyword evidence="5" id="KW-0268">Exocytosis</keyword>
<dbReference type="PROSITE" id="PS50004">
    <property type="entry name" value="C2"/>
    <property type="match status" value="1"/>
</dbReference>
<feature type="domain" description="MHD2" evidence="10">
    <location>
        <begin position="457"/>
        <end position="565"/>
    </location>
</feature>
<dbReference type="InterPro" id="IPR035892">
    <property type="entry name" value="C2_domain_sf"/>
</dbReference>
<evidence type="ECO:0000256" key="6">
    <source>
        <dbReference type="ARBA" id="ARBA00022490"/>
    </source>
</evidence>
<evidence type="ECO:0000256" key="5">
    <source>
        <dbReference type="ARBA" id="ARBA00022483"/>
    </source>
</evidence>
<evidence type="ECO:0000259" key="9">
    <source>
        <dbReference type="PROSITE" id="PS51258"/>
    </source>
</evidence>
<name>A0ABM0M6L6_SACKO</name>
<feature type="domain" description="C2" evidence="8">
    <location>
        <begin position="580"/>
        <end position="705"/>
    </location>
</feature>
<dbReference type="InterPro" id="IPR000008">
    <property type="entry name" value="C2_dom"/>
</dbReference>
<keyword evidence="11" id="KW-1185">Reference proteome</keyword>
<dbReference type="Gene3D" id="2.60.40.150">
    <property type="entry name" value="C2 domain"/>
    <property type="match status" value="1"/>
</dbReference>
<evidence type="ECO:0000256" key="2">
    <source>
        <dbReference type="ARBA" id="ARBA00004496"/>
    </source>
</evidence>
<keyword evidence="6" id="KW-0963">Cytoplasm</keyword>
<proteinExistence type="inferred from homology"/>
<evidence type="ECO:0000256" key="1">
    <source>
        <dbReference type="ARBA" id="ARBA00004172"/>
    </source>
</evidence>
<keyword evidence="7" id="KW-0967">Endosome</keyword>
<protein>
    <submittedName>
        <fullName evidence="12">BAI1-associated protein 3-like</fullName>
    </submittedName>
</protein>
<dbReference type="Gene3D" id="1.10.357.50">
    <property type="match status" value="1"/>
</dbReference>
<dbReference type="Pfam" id="PF06292">
    <property type="entry name" value="MUN"/>
    <property type="match status" value="1"/>
</dbReference>
<sequence length="759" mass="88003">MSLLFNFSNWLAFSRQHMQQALDYAFLYRLIKKLEELWIPSALSRDYEEMLGHSLCTFIDFCLGLLSKQRDLFPPANKAAYYRLEYLLRCLQHIYNMELFKQCCPFRKELHREVIDAIKKGTVDWYETVHALAEPLVQSEEEQVTSLVSLGNTLNTDMQRGVKYYHKLYQNIVKVDYFTITFRQLEKLIAEDVSRAMEEVNRIIKSHDGKDQNYSVGTSLFEIYLALKELLAYKQYLSPNEAKNLALANYHVWFKYCVQKWLDIAKDKAMDRIKKSVELDKIVLVDCMVKHSTSAVDTSCCFAQIREFWQKLDWPDTTGSFLYVTKVTDDIAKGAVYYADVMHDKLKQNGYFDDEGQFDITEQLCITINDIEHVRKSLKPLPQVLGYSEIQHAMEKAHGSKSGKQCRESLHTVLKSADEDMCNQIWKIVQRVGEKMKPDIKKFVFHLTWAPMSVPADDAICPLMEYLDSNLITLNNTLLRANFDRILEEIWHVVLNELQEQVESNEGKETLFYLRLFDALEILIDFFYADEKGLSMDLIMNEDCKLLLNYLKLNKTPTEELIELYYLEKIDEQVHRESEEFGALTVKCFYNQEREKFCIQIMNAANVIPLDSNGLSDPFVMVELLPKHVFNRLDVKQTKVVKKTLHPLFEENFEFVVSTADCRHRGACVLLTVMDHDIILTNDYAGEAYLPLGSIPGLSHDCGGFEKLKPMTLLLSQPTASTGNDLFSILESRAHSDKAAQEIVKKRHQLIEKVQSQKS</sequence>
<dbReference type="PANTHER" id="PTHR45999:SF4">
    <property type="entry name" value="UNC-13-4A, ISOFORM B"/>
    <property type="match status" value="1"/>
</dbReference>
<dbReference type="PROSITE" id="PS51258">
    <property type="entry name" value="MHD1"/>
    <property type="match status" value="1"/>
</dbReference>
<feature type="domain" description="MHD1" evidence="9">
    <location>
        <begin position="221"/>
        <end position="342"/>
    </location>
</feature>
<dbReference type="SMART" id="SM00239">
    <property type="entry name" value="C2"/>
    <property type="match status" value="1"/>
</dbReference>
<dbReference type="InterPro" id="IPR052095">
    <property type="entry name" value="UNC-13_domain"/>
</dbReference>
<dbReference type="Gene3D" id="1.20.58.1100">
    <property type="match status" value="1"/>
</dbReference>
<dbReference type="RefSeq" id="XP_006815657.1">
    <property type="nucleotide sequence ID" value="XM_006815594.1"/>
</dbReference>
<evidence type="ECO:0000256" key="7">
    <source>
        <dbReference type="ARBA" id="ARBA00022753"/>
    </source>
</evidence>
<dbReference type="InterPro" id="IPR014772">
    <property type="entry name" value="Munc13_dom-2"/>
</dbReference>
<dbReference type="InterPro" id="IPR010439">
    <property type="entry name" value="MUN_dom"/>
</dbReference>
<gene>
    <name evidence="12" type="primary">LOC102801357</name>
</gene>
<evidence type="ECO:0000313" key="11">
    <source>
        <dbReference type="Proteomes" id="UP000694865"/>
    </source>
</evidence>
<comment type="similarity">
    <text evidence="4">Belongs to the unc-13 family.</text>
</comment>
<dbReference type="SUPFAM" id="SSF49562">
    <property type="entry name" value="C2 domain (Calcium/lipid-binding domain, CaLB)"/>
    <property type="match status" value="1"/>
</dbReference>
<reference evidence="12" key="1">
    <citation type="submission" date="2025-08" db="UniProtKB">
        <authorList>
            <consortium name="RefSeq"/>
        </authorList>
    </citation>
    <scope>IDENTIFICATION</scope>
    <source>
        <tissue evidence="12">Testes</tissue>
    </source>
</reference>
<evidence type="ECO:0000259" key="8">
    <source>
        <dbReference type="PROSITE" id="PS50004"/>
    </source>
</evidence>
<dbReference type="CDD" id="cd04009">
    <property type="entry name" value="C2B_Munc13-like"/>
    <property type="match status" value="1"/>
</dbReference>
<evidence type="ECO:0000256" key="4">
    <source>
        <dbReference type="ARBA" id="ARBA00005823"/>
    </source>
</evidence>